<name>A0A8F6TW23_9RHOB</name>
<feature type="transmembrane region" description="Helical" evidence="1">
    <location>
        <begin position="176"/>
        <end position="198"/>
    </location>
</feature>
<feature type="transmembrane region" description="Helical" evidence="1">
    <location>
        <begin position="69"/>
        <end position="90"/>
    </location>
</feature>
<accession>A0A8F6TW23</accession>
<proteinExistence type="predicted"/>
<evidence type="ECO:0000259" key="2">
    <source>
        <dbReference type="Pfam" id="PF00892"/>
    </source>
</evidence>
<sequence length="287" mass="30431">MDNLKGMGWMTLAMLGFALADTFIKLTLGALPVGQVVAIFGFGGALVFGVWAAIKGERIADRALFTRPFVFRLMSEILGTMCFTFALSVIDLSLLSAIIQANPLMVTLGAALFLGASVGWRRWVAILIGLVGVLIIVRPGLEGFDANSLWALGAVIGLTGRDLATRAISREVSTHLLAAWGFLAAGIAGLILLAGTGGAALPDALLTAQLCAALVFALVAYYAVTAAMRVGDIPTVTPFRYTRLVFALILAFVVFNERPDQWTLIGAGIVIATGLYTLWRERLSLQG</sequence>
<evidence type="ECO:0000256" key="1">
    <source>
        <dbReference type="SAM" id="Phobius"/>
    </source>
</evidence>
<dbReference type="KEGG" id="gce:KYE46_12640"/>
<organism evidence="3 4">
    <name type="scientific">Gymnodinialimonas ceratoperidinii</name>
    <dbReference type="NCBI Taxonomy" id="2856823"/>
    <lineage>
        <taxon>Bacteria</taxon>
        <taxon>Pseudomonadati</taxon>
        <taxon>Pseudomonadota</taxon>
        <taxon>Alphaproteobacteria</taxon>
        <taxon>Rhodobacterales</taxon>
        <taxon>Paracoccaceae</taxon>
        <taxon>Gymnodinialimonas</taxon>
    </lineage>
</organism>
<feature type="transmembrane region" description="Helical" evidence="1">
    <location>
        <begin position="123"/>
        <end position="141"/>
    </location>
</feature>
<gene>
    <name evidence="3" type="ORF">KYE46_12640</name>
</gene>
<dbReference type="InterPro" id="IPR000620">
    <property type="entry name" value="EamA_dom"/>
</dbReference>
<dbReference type="PANTHER" id="PTHR22911">
    <property type="entry name" value="ACYL-MALONYL CONDENSING ENZYME-RELATED"/>
    <property type="match status" value="1"/>
</dbReference>
<feature type="transmembrane region" description="Helical" evidence="1">
    <location>
        <begin position="236"/>
        <end position="255"/>
    </location>
</feature>
<dbReference type="PANTHER" id="PTHR22911:SF135">
    <property type="entry name" value="BLR4310 PROTEIN"/>
    <property type="match status" value="1"/>
</dbReference>
<keyword evidence="1" id="KW-1133">Transmembrane helix</keyword>
<dbReference type="Pfam" id="PF00892">
    <property type="entry name" value="EamA"/>
    <property type="match status" value="2"/>
</dbReference>
<protein>
    <submittedName>
        <fullName evidence="3">DMT family transporter</fullName>
    </submittedName>
</protein>
<dbReference type="RefSeq" id="WP_219000973.1">
    <property type="nucleotide sequence ID" value="NZ_CP079194.1"/>
</dbReference>
<feature type="transmembrane region" description="Helical" evidence="1">
    <location>
        <begin position="204"/>
        <end position="224"/>
    </location>
</feature>
<evidence type="ECO:0000313" key="4">
    <source>
        <dbReference type="Proteomes" id="UP000825009"/>
    </source>
</evidence>
<keyword evidence="4" id="KW-1185">Reference proteome</keyword>
<feature type="transmembrane region" description="Helical" evidence="1">
    <location>
        <begin position="261"/>
        <end position="279"/>
    </location>
</feature>
<dbReference type="GO" id="GO:0016020">
    <property type="term" value="C:membrane"/>
    <property type="evidence" value="ECO:0007669"/>
    <property type="project" value="InterPro"/>
</dbReference>
<keyword evidence="1" id="KW-0472">Membrane</keyword>
<feature type="transmembrane region" description="Helical" evidence="1">
    <location>
        <begin position="36"/>
        <end position="54"/>
    </location>
</feature>
<feature type="transmembrane region" description="Helical" evidence="1">
    <location>
        <begin position="96"/>
        <end position="116"/>
    </location>
</feature>
<reference evidence="3 4" key="1">
    <citation type="submission" date="2021-07" db="EMBL/GenBank/DDBJ databases">
        <title>A novel Jannaschia species isolated from marine dinoflagellate Ceratoperidinium margalefii.</title>
        <authorList>
            <person name="Jiang Y."/>
            <person name="Li Z."/>
        </authorList>
    </citation>
    <scope>NUCLEOTIDE SEQUENCE [LARGE SCALE GENOMIC DNA]</scope>
    <source>
        <strain evidence="3 4">J12C1-MA-4</strain>
    </source>
</reference>
<feature type="transmembrane region" description="Helical" evidence="1">
    <location>
        <begin position="147"/>
        <end position="164"/>
    </location>
</feature>
<keyword evidence="1" id="KW-0812">Transmembrane</keyword>
<dbReference type="EMBL" id="CP079194">
    <property type="protein sequence ID" value="QXT38777.1"/>
    <property type="molecule type" value="Genomic_DNA"/>
</dbReference>
<dbReference type="AlphaFoldDB" id="A0A8F6TW23"/>
<evidence type="ECO:0000313" key="3">
    <source>
        <dbReference type="EMBL" id="QXT38777.1"/>
    </source>
</evidence>
<feature type="domain" description="EamA" evidence="2">
    <location>
        <begin position="149"/>
        <end position="272"/>
    </location>
</feature>
<feature type="domain" description="EamA" evidence="2">
    <location>
        <begin position="5"/>
        <end position="137"/>
    </location>
</feature>
<dbReference type="Proteomes" id="UP000825009">
    <property type="component" value="Chromosome"/>
</dbReference>